<reference evidence="4 5" key="1">
    <citation type="submission" date="2019-09" db="EMBL/GenBank/DDBJ databases">
        <authorList>
            <person name="Depoorter E."/>
        </authorList>
    </citation>
    <scope>NUCLEOTIDE SEQUENCE [LARGE SCALE GENOMIC DNA]</scope>
    <source>
        <strain evidence="4">LMG 23254</strain>
    </source>
</reference>
<organism evidence="4 5">
    <name type="scientific">Burkholderia lata (strain ATCC 17760 / DSM 23089 / LMG 22485 / NCIMB 9086 / R18194 / 383)</name>
    <dbReference type="NCBI Taxonomy" id="482957"/>
    <lineage>
        <taxon>Bacteria</taxon>
        <taxon>Pseudomonadati</taxon>
        <taxon>Pseudomonadota</taxon>
        <taxon>Betaproteobacteria</taxon>
        <taxon>Burkholderiales</taxon>
        <taxon>Burkholderiaceae</taxon>
        <taxon>Burkholderia</taxon>
        <taxon>Burkholderia cepacia complex</taxon>
    </lineage>
</organism>
<keyword evidence="1 4" id="KW-0808">Transferase</keyword>
<dbReference type="EMBL" id="CABVPW010000012">
    <property type="protein sequence ID" value="VWB60377.1"/>
    <property type="molecule type" value="Genomic_DNA"/>
</dbReference>
<evidence type="ECO:0000256" key="2">
    <source>
        <dbReference type="ARBA" id="ARBA00023315"/>
    </source>
</evidence>
<dbReference type="AlphaFoldDB" id="A0A6P2L0A5"/>
<keyword evidence="2" id="KW-0012">Acyltransferase</keyword>
<evidence type="ECO:0000256" key="1">
    <source>
        <dbReference type="ARBA" id="ARBA00022679"/>
    </source>
</evidence>
<dbReference type="PANTHER" id="PTHR43072">
    <property type="entry name" value="N-ACETYLTRANSFERASE"/>
    <property type="match status" value="1"/>
</dbReference>
<dbReference type="RefSeq" id="WP_175031775.1">
    <property type="nucleotide sequence ID" value="NZ_CABVPW010000012.1"/>
</dbReference>
<dbReference type="InterPro" id="IPR000182">
    <property type="entry name" value="GNAT_dom"/>
</dbReference>
<evidence type="ECO:0000313" key="5">
    <source>
        <dbReference type="Proteomes" id="UP000494218"/>
    </source>
</evidence>
<sequence length="203" mass="22514">MNRIENASDSCRTIASGVPVENLRRVWRAGDGSSICMRSIEPSDLELERHFVERLSGESRYMRLMSGRMPSEAEMIRWTRIDRRREGALVVTIAAGARERLIGVARYAMIEGTSDMGECAIVIDDAWHRHGLGRRLLASLIELATRSGVKRLLGTTLSENIAMLGLARKLGFAVSRAPEMASIMNLSLDLTGQCLVRGELDRA</sequence>
<dbReference type="PROSITE" id="PS51186">
    <property type="entry name" value="GNAT"/>
    <property type="match status" value="1"/>
</dbReference>
<dbReference type="Gene3D" id="3.40.630.30">
    <property type="match status" value="1"/>
</dbReference>
<feature type="domain" description="N-acetyltransferase" evidence="3">
    <location>
        <begin position="35"/>
        <end position="189"/>
    </location>
</feature>
<protein>
    <submittedName>
        <fullName evidence="4">N-acetyltransferase GCN5</fullName>
    </submittedName>
</protein>
<dbReference type="GO" id="GO:0016747">
    <property type="term" value="F:acyltransferase activity, transferring groups other than amino-acyl groups"/>
    <property type="evidence" value="ECO:0007669"/>
    <property type="project" value="InterPro"/>
</dbReference>
<dbReference type="SUPFAM" id="SSF55729">
    <property type="entry name" value="Acyl-CoA N-acyltransferases (Nat)"/>
    <property type="match status" value="1"/>
</dbReference>
<evidence type="ECO:0000313" key="4">
    <source>
        <dbReference type="EMBL" id="VWB60377.1"/>
    </source>
</evidence>
<dbReference type="Proteomes" id="UP000494218">
    <property type="component" value="Unassembled WGS sequence"/>
</dbReference>
<dbReference type="CDD" id="cd04301">
    <property type="entry name" value="NAT_SF"/>
    <property type="match status" value="1"/>
</dbReference>
<dbReference type="Pfam" id="PF00583">
    <property type="entry name" value="Acetyltransf_1"/>
    <property type="match status" value="1"/>
</dbReference>
<name>A0A6P2L0A5_BURL3</name>
<gene>
    <name evidence="4" type="ORF">BLA23254_02789</name>
</gene>
<accession>A0A6P2L0A5</accession>
<dbReference type="PANTHER" id="PTHR43072:SF23">
    <property type="entry name" value="UPF0039 PROTEIN C11D3.02C"/>
    <property type="match status" value="1"/>
</dbReference>
<dbReference type="InterPro" id="IPR016181">
    <property type="entry name" value="Acyl_CoA_acyltransferase"/>
</dbReference>
<evidence type="ECO:0000259" key="3">
    <source>
        <dbReference type="PROSITE" id="PS51186"/>
    </source>
</evidence>
<proteinExistence type="predicted"/>